<keyword evidence="1" id="KW-0472">Membrane</keyword>
<keyword evidence="1" id="KW-1133">Transmembrane helix</keyword>
<keyword evidence="3" id="KW-1185">Reference proteome</keyword>
<accession>A0A248VXY9</accession>
<sequence>MTPYSVALIAAILCAVAGYVIRKRRKARARAEQDWKRAVYNPREFRRDRRG</sequence>
<dbReference type="EMBL" id="CP022992">
    <property type="protein sequence ID" value="ASW03868.1"/>
    <property type="molecule type" value="Genomic_DNA"/>
</dbReference>
<dbReference type="KEGG" id="parb:CJU94_37495"/>
<evidence type="ECO:0000256" key="1">
    <source>
        <dbReference type="SAM" id="Phobius"/>
    </source>
</evidence>
<dbReference type="RefSeq" id="WP_095423631.1">
    <property type="nucleotide sequence ID" value="NZ_CP022992.1"/>
</dbReference>
<feature type="transmembrane region" description="Helical" evidence="1">
    <location>
        <begin position="6"/>
        <end position="22"/>
    </location>
</feature>
<evidence type="ECO:0000313" key="2">
    <source>
        <dbReference type="EMBL" id="ASW03868.1"/>
    </source>
</evidence>
<organism evidence="2 3">
    <name type="scientific">Paraburkholderia aromaticivorans</name>
    <dbReference type="NCBI Taxonomy" id="2026199"/>
    <lineage>
        <taxon>Bacteria</taxon>
        <taxon>Pseudomonadati</taxon>
        <taxon>Pseudomonadota</taxon>
        <taxon>Betaproteobacteria</taxon>
        <taxon>Burkholderiales</taxon>
        <taxon>Burkholderiaceae</taxon>
        <taxon>Paraburkholderia</taxon>
    </lineage>
</organism>
<reference evidence="2 3" key="1">
    <citation type="submission" date="2017-08" db="EMBL/GenBank/DDBJ databases">
        <title>Identification and genetic characteristics of simultaneous BTEX- and naphthalene-degrading Paraburkholderia sp. BN5 isolated from petroleum-contaminated soil.</title>
        <authorList>
            <person name="Lee Y."/>
            <person name="Jeon C.O."/>
        </authorList>
    </citation>
    <scope>NUCLEOTIDE SEQUENCE [LARGE SCALE GENOMIC DNA]</scope>
    <source>
        <strain evidence="2 3">BN5</strain>
        <plasmid evidence="2 3">pBN2</plasmid>
    </source>
</reference>
<name>A0A248VXY9_9BURK</name>
<proteinExistence type="predicted"/>
<keyword evidence="1" id="KW-0812">Transmembrane</keyword>
<protein>
    <submittedName>
        <fullName evidence="2">Uncharacterized protein</fullName>
    </submittedName>
</protein>
<evidence type="ECO:0000313" key="3">
    <source>
        <dbReference type="Proteomes" id="UP000215158"/>
    </source>
</evidence>
<keyword evidence="2" id="KW-0614">Plasmid</keyword>
<dbReference type="Proteomes" id="UP000215158">
    <property type="component" value="Plasmid pBN2"/>
</dbReference>
<geneLocation type="plasmid" evidence="2 3">
    <name>pBN2</name>
</geneLocation>
<gene>
    <name evidence="2" type="ORF">CJU94_37495</name>
</gene>
<dbReference type="AlphaFoldDB" id="A0A248VXY9"/>